<proteinExistence type="predicted"/>
<evidence type="ECO:0008006" key="3">
    <source>
        <dbReference type="Google" id="ProtNLM"/>
    </source>
</evidence>
<gene>
    <name evidence="1" type="ORF">AKO1_009528</name>
</gene>
<dbReference type="AlphaFoldDB" id="A0AAW2ZMG3"/>
<evidence type="ECO:0000313" key="1">
    <source>
        <dbReference type="EMBL" id="KAL0490459.1"/>
    </source>
</evidence>
<organism evidence="1 2">
    <name type="scientific">Acrasis kona</name>
    <dbReference type="NCBI Taxonomy" id="1008807"/>
    <lineage>
        <taxon>Eukaryota</taxon>
        <taxon>Discoba</taxon>
        <taxon>Heterolobosea</taxon>
        <taxon>Tetramitia</taxon>
        <taxon>Eutetramitia</taxon>
        <taxon>Acrasidae</taxon>
        <taxon>Acrasis</taxon>
    </lineage>
</organism>
<reference evidence="1 2" key="1">
    <citation type="submission" date="2024-03" db="EMBL/GenBank/DDBJ databases">
        <title>The Acrasis kona genome and developmental transcriptomes reveal deep origins of eukaryotic multicellular pathways.</title>
        <authorList>
            <person name="Sheikh S."/>
            <person name="Fu C.-J."/>
            <person name="Brown M.W."/>
            <person name="Baldauf S.L."/>
        </authorList>
    </citation>
    <scope>NUCLEOTIDE SEQUENCE [LARGE SCALE GENOMIC DNA]</scope>
    <source>
        <strain evidence="1 2">ATCC MYA-3509</strain>
    </source>
</reference>
<dbReference type="EMBL" id="JAOPGA020001688">
    <property type="protein sequence ID" value="KAL0490459.1"/>
    <property type="molecule type" value="Genomic_DNA"/>
</dbReference>
<accession>A0AAW2ZMG3</accession>
<name>A0AAW2ZMG3_9EUKA</name>
<comment type="caution">
    <text evidence="1">The sequence shown here is derived from an EMBL/GenBank/DDBJ whole genome shotgun (WGS) entry which is preliminary data.</text>
</comment>
<keyword evidence="2" id="KW-1185">Reference proteome</keyword>
<protein>
    <recommendedName>
        <fullName evidence="3">Maturase K</fullName>
    </recommendedName>
</protein>
<dbReference type="Proteomes" id="UP001431209">
    <property type="component" value="Unassembled WGS sequence"/>
</dbReference>
<evidence type="ECO:0000313" key="2">
    <source>
        <dbReference type="Proteomes" id="UP001431209"/>
    </source>
</evidence>
<sequence length="291" mass="35117">MFLFYLFHFSLFNGCKKYILVPLLTYFSKDESKFRGFLFGGLYYIHLINEGTVRVFEKHVILPLLTVWEVSKDRTKELSHFRTILLLYWSWRNTDSYTTCFLPIYFYFKNDTFTIQQFWPLFGTQNRVNRYNEWSIIYPFFRFRKEIDGEQKMRTLHLLWPIFKTEITDLKTSVRILPFVWARSLSTIHPSTGQVLHSSRGIIGPIFWSWKQELYYTDTTWGIFPFMGFYSTNYKDNGNKNSYGYVLLFYYAYEKQDTRLVLGLLPAFHFSFWKDTETGKLLLFCDLFLTL</sequence>